<dbReference type="InterPro" id="IPR029071">
    <property type="entry name" value="Ubiquitin-like_domsf"/>
</dbReference>
<dbReference type="SUPFAM" id="SSF54236">
    <property type="entry name" value="Ubiquitin-like"/>
    <property type="match status" value="1"/>
</dbReference>
<dbReference type="Pfam" id="PF00240">
    <property type="entry name" value="ubiquitin"/>
    <property type="match status" value="1"/>
</dbReference>
<reference evidence="2 3" key="1">
    <citation type="journal article" date="2019" name="PLoS Negl. Trop. Dis.">
        <title>Whole genome sequencing of Entamoeba nuttalli reveals mammalian host-related molecular signatures and a novel octapeptide-repeat surface protein.</title>
        <authorList>
            <person name="Tanaka M."/>
            <person name="Makiuchi T."/>
            <person name="Komiyama T."/>
            <person name="Shiina T."/>
            <person name="Osaki K."/>
            <person name="Tachibana H."/>
        </authorList>
    </citation>
    <scope>NUCLEOTIDE SEQUENCE [LARGE SCALE GENOMIC DNA]</scope>
    <source>
        <strain evidence="2 3">P19-061405</strain>
    </source>
</reference>
<organism evidence="2 3">
    <name type="scientific">Entamoeba nuttalli</name>
    <dbReference type="NCBI Taxonomy" id="412467"/>
    <lineage>
        <taxon>Eukaryota</taxon>
        <taxon>Amoebozoa</taxon>
        <taxon>Evosea</taxon>
        <taxon>Archamoebae</taxon>
        <taxon>Mastigamoebida</taxon>
        <taxon>Entamoebidae</taxon>
        <taxon>Entamoeba</taxon>
    </lineage>
</organism>
<dbReference type="Proteomes" id="UP001628156">
    <property type="component" value="Unassembled WGS sequence"/>
</dbReference>
<protein>
    <recommendedName>
        <fullName evidence="1">Ubiquitin-like domain-containing protein</fullName>
    </recommendedName>
</protein>
<dbReference type="SMART" id="SM00213">
    <property type="entry name" value="UBQ"/>
    <property type="match status" value="1"/>
</dbReference>
<dbReference type="PANTHER" id="PTHR36649:SF28">
    <property type="entry name" value="UBIQUITIN-LIKE DOMAIN-CONTAINING PROTEIN"/>
    <property type="match status" value="1"/>
</dbReference>
<dbReference type="CDD" id="cd17039">
    <property type="entry name" value="Ubl_ubiquitin_like"/>
    <property type="match status" value="1"/>
</dbReference>
<gene>
    <name evidence="2" type="ORF">ENUP19_0191G0005</name>
</gene>
<keyword evidence="3" id="KW-1185">Reference proteome</keyword>
<dbReference type="Gene3D" id="3.10.20.90">
    <property type="entry name" value="Phosphatidylinositol 3-kinase Catalytic Subunit, Chain A, domain 1"/>
    <property type="match status" value="1"/>
</dbReference>
<name>A0ABQ0DN93_9EUKA</name>
<evidence type="ECO:0000259" key="1">
    <source>
        <dbReference type="PROSITE" id="PS50053"/>
    </source>
</evidence>
<accession>A0ABQ0DN93</accession>
<sequence>MPFTNQLAEALRGLTGRNIYATAPNGQYCEEYQLEDYSLLLIQQGSLRGVQNVGPVTVKVQLLTGDIADIHCNANELVDVFKMKIQLVTGNGDISKGIPIERQCLSFNNQILDRKRTIDSYGITEGSLVHIILRLRSSIPKKFILHTLIDPRFDYDFRGINDAGKSIYRGKLPYIRPVGCMRCALHVLGMFDNGNNTWLGCSNSDGEWPVSFHGSNCYKFTEIVQWGDKLGVSGVGGMAVFCTPDFRIALEHSDVVTDPQTGRRYKVIFQNRVRRSSIIRASNVGGPDNFWYITNPSDVRAYSICLFSQ</sequence>
<proteinExistence type="predicted"/>
<comment type="caution">
    <text evidence="2">The sequence shown here is derived from an EMBL/GenBank/DDBJ whole genome shotgun (WGS) entry which is preliminary data.</text>
</comment>
<dbReference type="PROSITE" id="PS50053">
    <property type="entry name" value="UBIQUITIN_2"/>
    <property type="match status" value="1"/>
</dbReference>
<feature type="domain" description="Ubiquitin-like" evidence="1">
    <location>
        <begin position="56"/>
        <end position="138"/>
    </location>
</feature>
<evidence type="ECO:0000313" key="2">
    <source>
        <dbReference type="EMBL" id="GAB1224334.1"/>
    </source>
</evidence>
<dbReference type="PANTHER" id="PTHR36649">
    <property type="entry name" value="UBIQUITIN-LIKE DOMAIN-CONTAINING PROTEIN"/>
    <property type="match status" value="1"/>
</dbReference>
<evidence type="ECO:0000313" key="3">
    <source>
        <dbReference type="Proteomes" id="UP001628156"/>
    </source>
</evidence>
<dbReference type="InterPro" id="IPR000626">
    <property type="entry name" value="Ubiquitin-like_dom"/>
</dbReference>
<dbReference type="EMBL" id="BAAFRS010000191">
    <property type="protein sequence ID" value="GAB1224334.1"/>
    <property type="molecule type" value="Genomic_DNA"/>
</dbReference>